<dbReference type="PANTHER" id="PTHR47894">
    <property type="entry name" value="HTH-TYPE TRANSCRIPTIONAL REGULATOR GADX"/>
    <property type="match status" value="1"/>
</dbReference>
<keyword evidence="3" id="KW-0804">Transcription</keyword>
<dbReference type="SUPFAM" id="SSF46689">
    <property type="entry name" value="Homeodomain-like"/>
    <property type="match status" value="1"/>
</dbReference>
<dbReference type="Pfam" id="PF12625">
    <property type="entry name" value="Arabinose_bd"/>
    <property type="match status" value="1"/>
</dbReference>
<organism evidence="5">
    <name type="scientific">Pseudomonas marincola</name>
    <dbReference type="NCBI Taxonomy" id="437900"/>
    <lineage>
        <taxon>Bacteria</taxon>
        <taxon>Pseudomonadati</taxon>
        <taxon>Pseudomonadota</taxon>
        <taxon>Gammaproteobacteria</taxon>
        <taxon>Pseudomonadales</taxon>
        <taxon>Pseudomonadaceae</taxon>
        <taxon>Pseudomonas</taxon>
    </lineage>
</organism>
<dbReference type="EMBL" id="LR215729">
    <property type="protein sequence ID" value="VEV96719.1"/>
    <property type="molecule type" value="Genomic_DNA"/>
</dbReference>
<dbReference type="GO" id="GO:0005829">
    <property type="term" value="C:cytosol"/>
    <property type="evidence" value="ECO:0007669"/>
    <property type="project" value="TreeGrafter"/>
</dbReference>
<protein>
    <submittedName>
        <fullName evidence="5">AraC family transcriptional regulator</fullName>
    </submittedName>
</protein>
<keyword evidence="1" id="KW-0805">Transcription regulation</keyword>
<dbReference type="SMART" id="SM00342">
    <property type="entry name" value="HTH_ARAC"/>
    <property type="match status" value="1"/>
</dbReference>
<evidence type="ECO:0000313" key="5">
    <source>
        <dbReference type="EMBL" id="VEV96719.1"/>
    </source>
</evidence>
<dbReference type="InterPro" id="IPR018060">
    <property type="entry name" value="HTH_AraC"/>
</dbReference>
<evidence type="ECO:0000259" key="4">
    <source>
        <dbReference type="PROSITE" id="PS01124"/>
    </source>
</evidence>
<sequence>MQNSTSSTSQATVSASLTQAILHAATRLGLDRASLLKHSDLSEEQLLDPDARVPFSSQLQLWQTLSRLPLPEPGLEIGSNLAPGPFSVLGYLLQSSTTLGEALQAALRYQRLVGEGGEVLLRERKDAIELFYRPLHPQLPVTRIRVLSLMACWVQMVDPLLENFRLSKARFVHQQPDDISPYERIFACPLEFGTSEYAILIPRELLDAPLIQANRPLQQVLRQHAEALLARLPSESLSVRVVAILGEQLAHGEPDRSELARALNISERTLQRRLADEGCSYQSLLNDTRRQLAERHLSSGNLPAAEIALLLGYSEPSVFFRAFRQWTGLTPGEYRSQHKAEA</sequence>
<dbReference type="GO" id="GO:0000976">
    <property type="term" value="F:transcription cis-regulatory region binding"/>
    <property type="evidence" value="ECO:0007669"/>
    <property type="project" value="TreeGrafter"/>
</dbReference>
<evidence type="ECO:0000256" key="2">
    <source>
        <dbReference type="ARBA" id="ARBA00023125"/>
    </source>
</evidence>
<dbReference type="GO" id="GO:0003700">
    <property type="term" value="F:DNA-binding transcription factor activity"/>
    <property type="evidence" value="ECO:0007669"/>
    <property type="project" value="InterPro"/>
</dbReference>
<proteinExistence type="predicted"/>
<dbReference type="InterPro" id="IPR032687">
    <property type="entry name" value="AraC-type_N"/>
</dbReference>
<dbReference type="PANTHER" id="PTHR47894:SF1">
    <property type="entry name" value="HTH-TYPE TRANSCRIPTIONAL REGULATOR VQSM"/>
    <property type="match status" value="1"/>
</dbReference>
<feature type="domain" description="HTH araC/xylS-type" evidence="4">
    <location>
        <begin position="239"/>
        <end position="337"/>
    </location>
</feature>
<dbReference type="InterPro" id="IPR020449">
    <property type="entry name" value="Tscrpt_reg_AraC-type_HTH"/>
</dbReference>
<dbReference type="PRINTS" id="PR00032">
    <property type="entry name" value="HTHARAC"/>
</dbReference>
<gene>
    <name evidence="5" type="ORF">PMYSY11_1672</name>
</gene>
<name>A0A653E1T4_9PSED</name>
<dbReference type="PROSITE" id="PS01124">
    <property type="entry name" value="HTH_ARAC_FAMILY_2"/>
    <property type="match status" value="1"/>
</dbReference>
<accession>A0A653E1T4</accession>
<dbReference type="RefSeq" id="WP_150548017.1">
    <property type="nucleotide sequence ID" value="NZ_LR215729.2"/>
</dbReference>
<dbReference type="InterPro" id="IPR009057">
    <property type="entry name" value="Homeodomain-like_sf"/>
</dbReference>
<reference evidence="5" key="1">
    <citation type="submission" date="2019-02" db="EMBL/GenBank/DDBJ databases">
        <authorList>
            <consortium name="Genoscope - CEA"/>
            <person name="William W."/>
        </authorList>
    </citation>
    <scope>NUCLEOTIDE SEQUENCE [LARGE SCALE GENOMIC DNA]</scope>
    <source>
        <strain evidence="5">YSy11</strain>
    </source>
</reference>
<dbReference type="Gene3D" id="1.10.10.60">
    <property type="entry name" value="Homeodomain-like"/>
    <property type="match status" value="1"/>
</dbReference>
<dbReference type="AlphaFoldDB" id="A0A653E1T4"/>
<dbReference type="Pfam" id="PF12833">
    <property type="entry name" value="HTH_18"/>
    <property type="match status" value="1"/>
</dbReference>
<keyword evidence="2" id="KW-0238">DNA-binding</keyword>
<evidence type="ECO:0000256" key="1">
    <source>
        <dbReference type="ARBA" id="ARBA00023015"/>
    </source>
</evidence>
<evidence type="ECO:0000256" key="3">
    <source>
        <dbReference type="ARBA" id="ARBA00023163"/>
    </source>
</evidence>